<dbReference type="PATRIC" id="fig|927665.4.peg.3574"/>
<gene>
    <name evidence="2" type="ORF">HMPREF1535_03477</name>
</gene>
<accession>A0A0F5J5S3</accession>
<evidence type="ECO:0000313" key="2">
    <source>
        <dbReference type="EMBL" id="KKB53251.1"/>
    </source>
</evidence>
<dbReference type="Proteomes" id="UP000033047">
    <property type="component" value="Unassembled WGS sequence"/>
</dbReference>
<protein>
    <recommendedName>
        <fullName evidence="4">Fibrobacter succinogenes major paralogous domain-containing protein</fullName>
    </recommendedName>
</protein>
<evidence type="ECO:0008006" key="4">
    <source>
        <dbReference type="Google" id="ProtNLM"/>
    </source>
</evidence>
<organism evidence="2 3">
    <name type="scientific">Parabacteroides goldsteinii DSM 19448 = WAL 12034</name>
    <dbReference type="NCBI Taxonomy" id="927665"/>
    <lineage>
        <taxon>Bacteria</taxon>
        <taxon>Pseudomonadati</taxon>
        <taxon>Bacteroidota</taxon>
        <taxon>Bacteroidia</taxon>
        <taxon>Bacteroidales</taxon>
        <taxon>Tannerellaceae</taxon>
        <taxon>Parabacteroides</taxon>
    </lineage>
</organism>
<name>A0A0F5J5S3_9BACT</name>
<dbReference type="HOGENOM" id="CLU_249742_0_0_10"/>
<dbReference type="EMBL" id="AQHV01000015">
    <property type="protein sequence ID" value="KKB53251.1"/>
    <property type="molecule type" value="Genomic_DNA"/>
</dbReference>
<sequence>MILKGKYKVNETEMKDVSYQIPFMQQGANGNATWFDIANNHRYTIAITQADAYHLDANILVADWADDGSIEYTPDNKPGEIVVTIPEAFKDDSEYDEEAKTVSMSLLKGSSITLSTTSNSPLGLTRIYAGGIAGEKYDWMEISDPVTTTYPNGLIGYTYTVSLKDDYKTGRYPRTTLRFRSLTDGSESILFIEALSVPKPIETQQPPKAPNGTSSNPNDFDPETLETSVYRITDSRTQVKITCPDGVEVESKPTWLDVTQASQSGAETVFDLVLNNRDVVVDGNQSSIVFHNKKKAGLKTNVTVTLLDAPVTPSYEAIGTDKTHTPANPGIAPDDVQIVIKKDNSATVKTTSMDGVTVKIDYPENTPEWLTHNGTTATKAAAATSVATRAAVMSKPQDITFKPIESKLAGAQKATVTLRNTIGGKDYVFTITPEMLPATAVKGKEVSVPLQDALAADKKTATLYQLPGENKDNSKMQIAVTSQGGSALVIEGDGASVTPAENTANEANYILKPLLPDGTNEATVTLHAKNYTDKEKMTDYTVTVLRSDLTGATAATLTATKDQMATFKASSHEGFTIDKTATAWQPEGQTGGSQWFDITATEFEAGKDKTVTVKATATTATATAQIRPATITLKNKIVNGGDLKVVVTPAYTIPALVTVGAADPTQNTLTAGAAASTIKLYRVSSSKITIKATAIGGSMITDATGVTVTGGNTYNNENTYVVTLNNNATGGSFKIVNKSDASKIQTVTVQAPVATMTATNLTGLPVTLGTSQNSTVNSPEGFQASINWGGGNAWFDLTGGDANLNFAKTVKAVGVKVKSSLGNVSIKKATVTLTNKIRGGASTTFTVQPTMGTPTLKKTAASISGSLPTGSNIALANNTRLTLYKTDAANSTMTISATCYGGSKAVISGTGLSVSPNNTLTTNTTQNYTVTSTANSGTGTLTIYNSDNTKTVALPITMADGEIRINGAANNNASISLYPKGGQTSTVKVKSATGISSWSVSNWGSGGRSGWFSLPGTPAAGEPTVTLTAVNQVATQKASIVTLKNKISGCPDRTFTVTPNFKAPELSVSSSLSLNAGQDYNVPSVTISGTCPGGASISGENWITYSSTNTDDATYSFTLSLVPDKDNFPTSVSGNKTFTIINKQNTNLKTTVTVNITESNPWIAKDLSSYDNAGEQRVGTGGKTMTVEVYGMFVTPTFYANYNGTYCNGTNGGNTWLNNSKLARTDKKVNNRRKYTFNVVVNATSGTDAAYQWHEANPQIRYNGTSIKQYKIIRGASIYPYPAGTGSPYYSCVSVGGKWWAPVNEGATQVASSNVSETNRGNYHQWGRSYPTNPGCETFSGFVNLLYWNKPQYLTGQNNNWTTHVDAETLWQNGLYDPCPAGYRVSTVDEAKIWQNNGTWVTNTGRKITGSNGIDLYLPACGYFTGNSSPQRYNVVAMTWTSSQQNYSFAYRFYTNNEGRLDYIADPKSMALPVRCIKK</sequence>
<reference evidence="2 3" key="1">
    <citation type="submission" date="2013-04" db="EMBL/GenBank/DDBJ databases">
        <title>The Genome Sequence of Parabacteroides goldsteinii DSM 19448.</title>
        <authorList>
            <consortium name="The Broad Institute Genomics Platform"/>
            <person name="Earl A."/>
            <person name="Ward D."/>
            <person name="Feldgarden M."/>
            <person name="Gevers D."/>
            <person name="Martens E."/>
            <person name="Sakamoto M."/>
            <person name="Benno Y."/>
            <person name="Song Y."/>
            <person name="Liu C."/>
            <person name="Lee J."/>
            <person name="Bolanos M."/>
            <person name="Vaisanen M.L."/>
            <person name="Finegold S.M."/>
            <person name="Walker B."/>
            <person name="Young S."/>
            <person name="Zeng Q."/>
            <person name="Gargeya S."/>
            <person name="Fitzgerald M."/>
            <person name="Haas B."/>
            <person name="Abouelleil A."/>
            <person name="Allen A.W."/>
            <person name="Alvarado L."/>
            <person name="Arachchi H.M."/>
            <person name="Berlin A.M."/>
            <person name="Chapman S.B."/>
            <person name="Gainer-Dewar J."/>
            <person name="Goldberg J."/>
            <person name="Griggs A."/>
            <person name="Gujja S."/>
            <person name="Hansen M."/>
            <person name="Howarth C."/>
            <person name="Imamovic A."/>
            <person name="Ireland A."/>
            <person name="Larimer J."/>
            <person name="McCowan C."/>
            <person name="Murphy C."/>
            <person name="Pearson M."/>
            <person name="Poon T.W."/>
            <person name="Priest M."/>
            <person name="Roberts A."/>
            <person name="Saif S."/>
            <person name="Shea T."/>
            <person name="Sisk P."/>
            <person name="Sykes S."/>
            <person name="Wortman J."/>
            <person name="Nusbaum C."/>
            <person name="Birren B."/>
        </authorList>
    </citation>
    <scope>NUCLEOTIDE SEQUENCE [LARGE SCALE GENOMIC DNA]</scope>
    <source>
        <strain evidence="2 3">DSM 19448</strain>
    </source>
</reference>
<comment type="caution">
    <text evidence="2">The sequence shown here is derived from an EMBL/GenBank/DDBJ whole genome shotgun (WGS) entry which is preliminary data.</text>
</comment>
<proteinExistence type="predicted"/>
<feature type="region of interest" description="Disordered" evidence="1">
    <location>
        <begin position="200"/>
        <end position="223"/>
    </location>
</feature>
<evidence type="ECO:0000256" key="1">
    <source>
        <dbReference type="SAM" id="MobiDB-lite"/>
    </source>
</evidence>
<feature type="compositionally biased region" description="Polar residues" evidence="1">
    <location>
        <begin position="202"/>
        <end position="218"/>
    </location>
</feature>
<evidence type="ECO:0000313" key="3">
    <source>
        <dbReference type="Proteomes" id="UP000033047"/>
    </source>
</evidence>